<organism evidence="2">
    <name type="scientific">Brassica oleracea</name>
    <name type="common">Wild cabbage</name>
    <dbReference type="NCBI Taxonomy" id="3712"/>
    <lineage>
        <taxon>Eukaryota</taxon>
        <taxon>Viridiplantae</taxon>
        <taxon>Streptophyta</taxon>
        <taxon>Embryophyta</taxon>
        <taxon>Tracheophyta</taxon>
        <taxon>Spermatophyta</taxon>
        <taxon>Magnoliopsida</taxon>
        <taxon>eudicotyledons</taxon>
        <taxon>Gunneridae</taxon>
        <taxon>Pentapetalae</taxon>
        <taxon>rosids</taxon>
        <taxon>malvids</taxon>
        <taxon>Brassicales</taxon>
        <taxon>Brassicaceae</taxon>
        <taxon>Brassiceae</taxon>
        <taxon>Brassica</taxon>
    </lineage>
</organism>
<dbReference type="EMBL" id="LR031875">
    <property type="protein sequence ID" value="VDD30505.1"/>
    <property type="molecule type" value="Genomic_DNA"/>
</dbReference>
<sequence length="162" mass="18538">MTLAHDVGSSRGLSLESDSPNLTKYPPRPSKGEINTTKKSSSSNHFIRLKLCKVSNNHFVMLPYLQSSAPPKKLKVQGQYRQVFPTQRANLKFKAIFINFCLIFTLIKKIGIVQEGFDQHAEKGYLVLEGLVLNQYKEVLVVQEKHLYFVEYRTMEITNGIF</sequence>
<protein>
    <submittedName>
        <fullName evidence="2">Uncharacterized protein</fullName>
    </submittedName>
</protein>
<feature type="region of interest" description="Disordered" evidence="1">
    <location>
        <begin position="1"/>
        <end position="41"/>
    </location>
</feature>
<reference evidence="2" key="1">
    <citation type="submission" date="2018-11" db="EMBL/GenBank/DDBJ databases">
        <authorList>
            <consortium name="Genoscope - CEA"/>
            <person name="William W."/>
        </authorList>
    </citation>
    <scope>NUCLEOTIDE SEQUENCE</scope>
</reference>
<gene>
    <name evidence="2" type="ORF">BOLC9T55828H</name>
</gene>
<accession>A0A3P6E8L2</accession>
<name>A0A3P6E8L2_BRAOL</name>
<evidence type="ECO:0000256" key="1">
    <source>
        <dbReference type="SAM" id="MobiDB-lite"/>
    </source>
</evidence>
<evidence type="ECO:0000313" key="2">
    <source>
        <dbReference type="EMBL" id="VDD30505.1"/>
    </source>
</evidence>
<proteinExistence type="predicted"/>
<dbReference type="AlphaFoldDB" id="A0A3P6E8L2"/>